<dbReference type="OrthoDB" id="3219467at2759"/>
<feature type="region of interest" description="Disordered" evidence="1">
    <location>
        <begin position="975"/>
        <end position="994"/>
    </location>
</feature>
<evidence type="ECO:0000313" key="2">
    <source>
        <dbReference type="EMBL" id="KAG5651476.1"/>
    </source>
</evidence>
<gene>
    <name evidence="2" type="ORF">H0H81_008507</name>
</gene>
<proteinExistence type="predicted"/>
<dbReference type="EMBL" id="JABCKI010000237">
    <property type="protein sequence ID" value="KAG5651476.1"/>
    <property type="molecule type" value="Genomic_DNA"/>
</dbReference>
<comment type="caution">
    <text evidence="2">The sequence shown here is derived from an EMBL/GenBank/DDBJ whole genome shotgun (WGS) entry which is preliminary data.</text>
</comment>
<sequence length="1350" mass="147682">MAVDIDVLHESHHEAWVCAQTLDSANIHGAVVQELSVATTPPPHLIKASVIPKEDTSTLASLSAPPPDGFVLTGTIDLFGFEELRTDFYSHHAPPPSELKLPKHVPPVHQLAVVRGAIHASKFFPEFAGTEFDIIKLQNVHVTYQNYSLDPTKPPGWCIGASMTFDQEYCIVHDLLGHVLGVENPRLDITCRLSAADWHKPLAVSSFVLEGVFADIHSVPCKGVAFTRVGVRLLGYNALMHHNGTMKMKKAYGFGVFGQLHLDVPGRTIPLELDFDMTQAGGLFQLYASLKADWDHAFGVPNLTLKQVALSVFLTTDHPWDSLTFAVEASLDLGVSKIFLEGMLSMSGSFYISASLRNLSWDQICAIYKHLFGTDLASPDFPILIGSITLSISSEEGLCLDLHGLQVGTYAAVDGKLTMRSNGAFLRAALSDGKIELDKDMGLVIEEAYVEASFSCKEGAKDASLMVGGKFHWEQYTVLVGAHLYKIEKDDQLHYTIYGAFADTEGGGGFRIADHIPGIEDTCLKDITISGAAMIVASRDDADLAAISHSPYPVRKGTLLTFSLFTWLTFATQLAGVQICAAVSGCGPANKLVKGNTDPNLFLSLAWSGGREIDISIQYASPICLDLGKGVITDPISLHVVLGTLPKLKVHTGAKIPVNGCTQPLHFMIEVELDEIGGTLTGQLAAPGGWRNPFDISPKLTVGPDLYLSASFLYAGVPSGLGFVGGLQVGKVTGQVALKISEKPTEQLFSVEVGDIDLLDIVALTRTVIDSDIADHVDVDVNIQKSGAKLTGCIDNFTLGPLTVSGFKKPKPFFEIEISSKRQGGEIDGQIEFLGIRTSLSCHFELTPKFIFEFDFELDFLGLFQFKVHAGPLPKKGEFKQIEPAYSSKSTCSLMTSSASSFAERYLPDDYLLTASFHSGGRKKLAQQLDSLFQKMAREEREATATTQKKLDEERRQWEEKVNAAQAQLDEAHKAWEAKHDQAHDNYAAKERETRADVDRLRARLDEATRQLHESISHEQAKLWAAQHDREVQINRDEENLRQTRREWDEKLHDAHRELDDATRELHSRFGHAQQDIDDAIAKVNSLNGEINWIRWKISDCHDASMWDFPKKAAIPGLCIELAALEVSREAAERALTFAKWVIQGSEFVTCEGAMGLAQESVELAEVGSHAAIEAAVGTLELTKKATHEAVELAEAGLEGVKRLGEEAVNLAKGALDAGEAVALEVMRDAQAIVDALESCAEKIEYETKRLALETVKATGSGAIHLAKAGVAIGHEVAEMGRSIAHWVAEFFVNMIVITEVELSLELGKAVGGFAFDAYVKGSIKDEEFEFQMHFDPRSVEQWISSLFEK</sequence>
<keyword evidence="3" id="KW-1185">Reference proteome</keyword>
<dbReference type="Proteomes" id="UP000717328">
    <property type="component" value="Unassembled WGS sequence"/>
</dbReference>
<reference evidence="2" key="1">
    <citation type="submission" date="2021-02" db="EMBL/GenBank/DDBJ databases">
        <authorList>
            <person name="Nieuwenhuis M."/>
            <person name="Van De Peppel L.J.J."/>
        </authorList>
    </citation>
    <scope>NUCLEOTIDE SEQUENCE</scope>
    <source>
        <strain evidence="2">D49</strain>
    </source>
</reference>
<evidence type="ECO:0000256" key="1">
    <source>
        <dbReference type="SAM" id="MobiDB-lite"/>
    </source>
</evidence>
<reference evidence="2" key="2">
    <citation type="submission" date="2021-10" db="EMBL/GenBank/DDBJ databases">
        <title>Phylogenomics reveals ancestral predisposition of the termite-cultivated fungus Termitomyces towards a domesticated lifestyle.</title>
        <authorList>
            <person name="Auxier B."/>
            <person name="Grum-Grzhimaylo A."/>
            <person name="Cardenas M.E."/>
            <person name="Lodge J.D."/>
            <person name="Laessoe T."/>
            <person name="Pedersen O."/>
            <person name="Smith M.E."/>
            <person name="Kuyper T.W."/>
            <person name="Franco-Molano E.A."/>
            <person name="Baroni T.J."/>
            <person name="Aanen D.K."/>
        </authorList>
    </citation>
    <scope>NUCLEOTIDE SEQUENCE</scope>
    <source>
        <strain evidence="2">D49</strain>
    </source>
</reference>
<name>A0A9P7KGG3_9AGAR</name>
<accession>A0A9P7KGG3</accession>
<protein>
    <submittedName>
        <fullName evidence="2">Uncharacterized protein</fullName>
    </submittedName>
</protein>
<organism evidence="2 3">
    <name type="scientific">Sphagnurus paluster</name>
    <dbReference type="NCBI Taxonomy" id="117069"/>
    <lineage>
        <taxon>Eukaryota</taxon>
        <taxon>Fungi</taxon>
        <taxon>Dikarya</taxon>
        <taxon>Basidiomycota</taxon>
        <taxon>Agaricomycotina</taxon>
        <taxon>Agaricomycetes</taxon>
        <taxon>Agaricomycetidae</taxon>
        <taxon>Agaricales</taxon>
        <taxon>Tricholomatineae</taxon>
        <taxon>Lyophyllaceae</taxon>
        <taxon>Sphagnurus</taxon>
    </lineage>
</organism>
<evidence type="ECO:0000313" key="3">
    <source>
        <dbReference type="Proteomes" id="UP000717328"/>
    </source>
</evidence>